<reference evidence="4" key="1">
    <citation type="submission" date="2020-11" db="EMBL/GenBank/DDBJ databases">
        <authorList>
            <person name="Tran Van P."/>
        </authorList>
    </citation>
    <scope>NUCLEOTIDE SEQUENCE</scope>
</reference>
<keyword evidence="2" id="KW-0576">Peroxisome</keyword>
<dbReference type="Pfam" id="PF00501">
    <property type="entry name" value="AMP-binding"/>
    <property type="match status" value="1"/>
</dbReference>
<name>A0A7R9F5C0_9NEOP</name>
<feature type="domain" description="AMP-dependent synthetase/ligase" evidence="3">
    <location>
        <begin position="8"/>
        <end position="115"/>
    </location>
</feature>
<sequence>MIKTCSVTGESYTFKTLQSMSRSVSCALLGPVGLKPGDTIAMHLPNTPKFVIAMYGAIEAGLVVTFSNPLYTAAEITRQYLDGGVRCCVTQTSLLPVIQDVLPALPGKPMAIVVDLETHDNRFRPSLSAAAREGG</sequence>
<organism evidence="4">
    <name type="scientific">Timema bartmani</name>
    <dbReference type="NCBI Taxonomy" id="61472"/>
    <lineage>
        <taxon>Eukaryota</taxon>
        <taxon>Metazoa</taxon>
        <taxon>Ecdysozoa</taxon>
        <taxon>Arthropoda</taxon>
        <taxon>Hexapoda</taxon>
        <taxon>Insecta</taxon>
        <taxon>Pterygota</taxon>
        <taxon>Neoptera</taxon>
        <taxon>Polyneoptera</taxon>
        <taxon>Phasmatodea</taxon>
        <taxon>Timematodea</taxon>
        <taxon>Timematoidea</taxon>
        <taxon>Timematidae</taxon>
        <taxon>Timema</taxon>
    </lineage>
</organism>
<accession>A0A7R9F5C0</accession>
<evidence type="ECO:0000256" key="2">
    <source>
        <dbReference type="ARBA" id="ARBA00023140"/>
    </source>
</evidence>
<comment type="subcellular location">
    <subcellularLocation>
        <location evidence="1">Peroxisome</location>
    </subcellularLocation>
</comment>
<dbReference type="SUPFAM" id="SSF56801">
    <property type="entry name" value="Acetyl-CoA synthetase-like"/>
    <property type="match status" value="1"/>
</dbReference>
<proteinExistence type="predicted"/>
<evidence type="ECO:0000313" key="4">
    <source>
        <dbReference type="EMBL" id="CAD7447283.1"/>
    </source>
</evidence>
<dbReference type="GO" id="GO:0046949">
    <property type="term" value="P:fatty-acyl-CoA biosynthetic process"/>
    <property type="evidence" value="ECO:0007669"/>
    <property type="project" value="TreeGrafter"/>
</dbReference>
<dbReference type="AlphaFoldDB" id="A0A7R9F5C0"/>
<dbReference type="GO" id="GO:0004467">
    <property type="term" value="F:long-chain fatty acid-CoA ligase activity"/>
    <property type="evidence" value="ECO:0007669"/>
    <property type="project" value="TreeGrafter"/>
</dbReference>
<dbReference type="Gene3D" id="3.40.50.980">
    <property type="match status" value="1"/>
</dbReference>
<protein>
    <recommendedName>
        <fullName evidence="3">AMP-dependent synthetase/ligase domain-containing protein</fullName>
    </recommendedName>
</protein>
<evidence type="ECO:0000256" key="1">
    <source>
        <dbReference type="ARBA" id="ARBA00004275"/>
    </source>
</evidence>
<dbReference type="PANTHER" id="PTHR24096:SF394">
    <property type="entry name" value="LUCIFERIN 4-MONOOXYGENASE"/>
    <property type="match status" value="1"/>
</dbReference>
<gene>
    <name evidence="4" type="ORF">TBIB3V08_LOCUS9599</name>
</gene>
<dbReference type="GO" id="GO:0005777">
    <property type="term" value="C:peroxisome"/>
    <property type="evidence" value="ECO:0007669"/>
    <property type="project" value="UniProtKB-SubCell"/>
</dbReference>
<dbReference type="EMBL" id="OD568729">
    <property type="protein sequence ID" value="CAD7447283.1"/>
    <property type="molecule type" value="Genomic_DNA"/>
</dbReference>
<dbReference type="InterPro" id="IPR000873">
    <property type="entry name" value="AMP-dep_synth/lig_dom"/>
</dbReference>
<evidence type="ECO:0000259" key="3">
    <source>
        <dbReference type="Pfam" id="PF00501"/>
    </source>
</evidence>
<dbReference type="PANTHER" id="PTHR24096">
    <property type="entry name" value="LONG-CHAIN-FATTY-ACID--COA LIGASE"/>
    <property type="match status" value="1"/>
</dbReference>